<dbReference type="AlphaFoldDB" id="A0A8H6K721"/>
<feature type="compositionally biased region" description="Acidic residues" evidence="1">
    <location>
        <begin position="526"/>
        <end position="537"/>
    </location>
</feature>
<sequence>MSPESVSSLFPQRPMRPLPKRRLRERLSPEVADSIQYPPANQNASPLFYYPNIVRDDAPSRTIGLNGISRGGIGYESSPRGHTGNGESDEEELALSSSKVVRRSHPEILNRASTMPPKADQSKHPNPQPPPSTTSSADGYESFENTNNKKKRKIPTAGDSALSGAHSLVEINAMGVSAATTPSNEHGDMGGSGSSSYYGNNNFVANNQGISGPGRGRFGRSRSGRSPLRALSDAANNWVGRGTKIRPLQWATSSEHRGIISSAIANAGKVTSPPGQENVSLLQQHSATGKPSPTATQFTFTCDSPVPKARWPGTDPYPGSLPTYSTGSKLRQIQMTTPAFAEPGGVGAGPAAVAPTGNGGTQPSTSKKKSRRRTEKELLMAAKKRRAKTEENNFHNPPKPEDIWICEFCEYEQIFGEPPRALIRQYEIRDQKARRQEEERKRLLEKAKAKSRKGKKPAKSPAKTSSPQTQHTNTSEVPLPLPMSQGDAAHEDYTNDEYTHDDYSNDPEDELDDSYSQEDPPMILSDDPDQEDPDCTDPDCLNCRGRVKEVDDPGDPLP</sequence>
<evidence type="ECO:0000313" key="2">
    <source>
        <dbReference type="EMBL" id="KAF6825675.1"/>
    </source>
</evidence>
<protein>
    <submittedName>
        <fullName evidence="2">Uncharacterized protein</fullName>
    </submittedName>
</protein>
<organism evidence="2 3">
    <name type="scientific">Colletotrichum musicola</name>
    <dbReference type="NCBI Taxonomy" id="2175873"/>
    <lineage>
        <taxon>Eukaryota</taxon>
        <taxon>Fungi</taxon>
        <taxon>Dikarya</taxon>
        <taxon>Ascomycota</taxon>
        <taxon>Pezizomycotina</taxon>
        <taxon>Sordariomycetes</taxon>
        <taxon>Hypocreomycetidae</taxon>
        <taxon>Glomerellales</taxon>
        <taxon>Glomerellaceae</taxon>
        <taxon>Colletotrichum</taxon>
        <taxon>Colletotrichum orchidearum species complex</taxon>
    </lineage>
</organism>
<feature type="region of interest" description="Disordered" evidence="1">
    <location>
        <begin position="1"/>
        <end position="24"/>
    </location>
</feature>
<keyword evidence="3" id="KW-1185">Reference proteome</keyword>
<proteinExistence type="predicted"/>
<evidence type="ECO:0000313" key="3">
    <source>
        <dbReference type="Proteomes" id="UP000639643"/>
    </source>
</evidence>
<comment type="caution">
    <text evidence="2">The sequence shown here is derived from an EMBL/GenBank/DDBJ whole genome shotgun (WGS) entry which is preliminary data.</text>
</comment>
<feature type="compositionally biased region" description="Basic and acidic residues" evidence="1">
    <location>
        <begin position="488"/>
        <end position="503"/>
    </location>
</feature>
<feature type="compositionally biased region" description="Basic and acidic residues" evidence="1">
    <location>
        <begin position="431"/>
        <end position="448"/>
    </location>
</feature>
<feature type="compositionally biased region" description="Basic residues" evidence="1">
    <location>
        <begin position="449"/>
        <end position="458"/>
    </location>
</feature>
<gene>
    <name evidence="2" type="ORF">CMUS01_09728</name>
</gene>
<reference evidence="2" key="1">
    <citation type="journal article" date="2020" name="Phytopathology">
        <title>Genome Sequence Resources of Colletotrichum truncatum, C. plurivorum, C. musicola, and C. sojae: Four Species Pathogenic to Soybean (Glycine max).</title>
        <authorList>
            <person name="Rogerio F."/>
            <person name="Boufleur T.R."/>
            <person name="Ciampi-Guillardi M."/>
            <person name="Sukno S.A."/>
            <person name="Thon M.R."/>
            <person name="Massola Junior N.S."/>
            <person name="Baroncelli R."/>
        </authorList>
    </citation>
    <scope>NUCLEOTIDE SEQUENCE</scope>
    <source>
        <strain evidence="2">LFN0074</strain>
    </source>
</reference>
<dbReference type="Proteomes" id="UP000639643">
    <property type="component" value="Unassembled WGS sequence"/>
</dbReference>
<feature type="compositionally biased region" description="Polar residues" evidence="1">
    <location>
        <begin position="1"/>
        <end position="10"/>
    </location>
</feature>
<feature type="compositionally biased region" description="Low complexity" evidence="1">
    <location>
        <begin position="340"/>
        <end position="356"/>
    </location>
</feature>
<feature type="region of interest" description="Disordered" evidence="1">
    <location>
        <begin position="207"/>
        <end position="229"/>
    </location>
</feature>
<accession>A0A8H6K721</accession>
<dbReference type="EMBL" id="WIGM01000422">
    <property type="protein sequence ID" value="KAF6825675.1"/>
    <property type="molecule type" value="Genomic_DNA"/>
</dbReference>
<feature type="region of interest" description="Disordered" evidence="1">
    <location>
        <begin position="431"/>
        <end position="558"/>
    </location>
</feature>
<evidence type="ECO:0000256" key="1">
    <source>
        <dbReference type="SAM" id="MobiDB-lite"/>
    </source>
</evidence>
<feature type="region of interest" description="Disordered" evidence="1">
    <location>
        <begin position="340"/>
        <end position="376"/>
    </location>
</feature>
<dbReference type="OrthoDB" id="4174342at2759"/>
<feature type="region of interest" description="Disordered" evidence="1">
    <location>
        <begin position="58"/>
        <end position="159"/>
    </location>
</feature>
<name>A0A8H6K721_9PEZI</name>
<feature type="compositionally biased region" description="Acidic residues" evidence="1">
    <location>
        <begin position="504"/>
        <end position="516"/>
    </location>
</feature>